<dbReference type="InterPro" id="IPR013424">
    <property type="entry name" value="Ice-binding_C"/>
</dbReference>
<sequence>MIKHSKVKTIAAVASACAALFAAAPASAYVYAVSKLEIKDLDIGIVPAGAANTAINDVGAASNYTFNLTNTASFTPIGGVTATDSGGGSCTGQVLPSPSTLCNNSGGPILGAKVANAPGLLSLRAEDNFAILGSNNTQSYSNADSEITTAKLVNLDGTKTNTVQIAESLLNVNGTAKANTEVKSTTTLLTSIFTTSDTDLYVSFEALLTLKGNIAESSGGVYTSSAGSNVTFTLSNNITGDEWTWNPSGNTATNNCVDQDDVVAANCTELNDGGNLNVTRSRSFNPSGYDASFDSFKSFGLKIANLAAGSYSLSLQATTTTSVDRLHVPEPGSLALAGLALLGLGAVSRRSRKQ</sequence>
<name>A0ABW7FIL1_9BURK</name>
<proteinExistence type="predicted"/>
<dbReference type="NCBIfam" id="TIGR02595">
    <property type="entry name" value="PEP_CTERM"/>
    <property type="match status" value="1"/>
</dbReference>
<dbReference type="Pfam" id="PF07589">
    <property type="entry name" value="PEP-CTERM"/>
    <property type="match status" value="1"/>
</dbReference>
<keyword evidence="1" id="KW-0732">Signal</keyword>
<dbReference type="NCBIfam" id="NF041538">
    <property type="entry name" value="PEP_EDSA_1"/>
    <property type="match status" value="1"/>
</dbReference>
<feature type="chain" id="PRO_5045577302" evidence="1">
    <location>
        <begin position="29"/>
        <end position="354"/>
    </location>
</feature>
<evidence type="ECO:0000313" key="3">
    <source>
        <dbReference type="EMBL" id="MFG6441161.1"/>
    </source>
</evidence>
<feature type="domain" description="Ice-binding protein C-terminal" evidence="2">
    <location>
        <begin position="328"/>
        <end position="350"/>
    </location>
</feature>
<protein>
    <submittedName>
        <fullName evidence="3">EDSAP-1 family PEP-CTERM protein</fullName>
    </submittedName>
</protein>
<evidence type="ECO:0000259" key="2">
    <source>
        <dbReference type="Pfam" id="PF07589"/>
    </source>
</evidence>
<evidence type="ECO:0000256" key="1">
    <source>
        <dbReference type="SAM" id="SignalP"/>
    </source>
</evidence>
<keyword evidence="4" id="KW-1185">Reference proteome</keyword>
<evidence type="ECO:0000313" key="4">
    <source>
        <dbReference type="Proteomes" id="UP001606301"/>
    </source>
</evidence>
<dbReference type="RefSeq" id="WP_394397485.1">
    <property type="nucleotide sequence ID" value="NZ_JBIGHW010000004.1"/>
</dbReference>
<comment type="caution">
    <text evidence="3">The sequence shown here is derived from an EMBL/GenBank/DDBJ whole genome shotgun (WGS) entry which is preliminary data.</text>
</comment>
<gene>
    <name evidence="3" type="ORF">ACG0Z3_10770</name>
</gene>
<reference evidence="3 4" key="1">
    <citation type="submission" date="2024-08" db="EMBL/GenBank/DDBJ databases">
        <authorList>
            <person name="Lu H."/>
        </authorList>
    </citation>
    <scope>NUCLEOTIDE SEQUENCE [LARGE SCALE GENOMIC DNA]</scope>
    <source>
        <strain evidence="3 4">LKC17W</strain>
    </source>
</reference>
<feature type="signal peptide" evidence="1">
    <location>
        <begin position="1"/>
        <end position="28"/>
    </location>
</feature>
<organism evidence="3 4">
    <name type="scientific">Pelomonas margarita</name>
    <dbReference type="NCBI Taxonomy" id="3299031"/>
    <lineage>
        <taxon>Bacteria</taxon>
        <taxon>Pseudomonadati</taxon>
        <taxon>Pseudomonadota</taxon>
        <taxon>Betaproteobacteria</taxon>
        <taxon>Burkholderiales</taxon>
        <taxon>Sphaerotilaceae</taxon>
        <taxon>Roseateles</taxon>
    </lineage>
</organism>
<dbReference type="Proteomes" id="UP001606301">
    <property type="component" value="Unassembled WGS sequence"/>
</dbReference>
<dbReference type="InterPro" id="IPR048213">
    <property type="entry name" value="EDSA_1-like"/>
</dbReference>
<dbReference type="EMBL" id="JBIGHW010000004">
    <property type="protein sequence ID" value="MFG6441161.1"/>
    <property type="molecule type" value="Genomic_DNA"/>
</dbReference>
<accession>A0ABW7FIL1</accession>